<sequence>MPNLTRMQFLAAGTAVAGGGLLALGEREPATAAAGTKGVATAGSAAAPAPFTERMPVPRVLEPERDGGLDRYRIPIRPGTAQILPGLQTPVYTYGPDFLAPVIRARTGRPVTVTFANLLDEVTNVHLHGGHVPAGMDGHPLDVIQPGAKRDYTYPNGQRASTLWFHSHAHMMEGEHTYKGLHGFYIIEDPVERGMGLPTGDYDVPILLRDAQFDAAGNLVFGNPALRTTVLANGKVQPYFPVEARKYRIRLLNAAVEGVFQLTLDGAPMVQIASDGGLLPAPVPRTDLTMCSGERVELVVDFGRCEPGSQVLLSDPTRGPVLRFDVGPRTGDDSRVPDRFRPLPVLPRATNTRDVVLSFDLSGPQPVGLVNGRPYDPNRVDFVIRRGTTEIWNVTNGDGAMGFLHDFHMHLTMFRVLDRTGAPMTPNDAGLKDTVLIPPGTTVRVQATFDGFLGRYAYHCHFMEHADVGMMAQMEIVP</sequence>
<dbReference type="Pfam" id="PF07731">
    <property type="entry name" value="Cu-oxidase_2"/>
    <property type="match status" value="1"/>
</dbReference>
<feature type="domain" description="Plastocyanin-like" evidence="12">
    <location>
        <begin position="79"/>
        <end position="190"/>
    </location>
</feature>
<reference evidence="14" key="1">
    <citation type="journal article" date="2019" name="Int. J. Syst. Evol. Microbiol.">
        <title>The Global Catalogue of Microorganisms (GCM) 10K type strain sequencing project: providing services to taxonomists for standard genome sequencing and annotation.</title>
        <authorList>
            <consortium name="The Broad Institute Genomics Platform"/>
            <consortium name="The Broad Institute Genome Sequencing Center for Infectious Disease"/>
            <person name="Wu L."/>
            <person name="Ma J."/>
        </authorList>
    </citation>
    <scope>NUCLEOTIDE SEQUENCE [LARGE SCALE GENOMIC DNA]</scope>
    <source>
        <strain evidence="14">JCM 16013</strain>
    </source>
</reference>
<evidence type="ECO:0000256" key="5">
    <source>
        <dbReference type="ARBA" id="ARBA00038978"/>
    </source>
</evidence>
<dbReference type="InterPro" id="IPR008972">
    <property type="entry name" value="Cupredoxin"/>
</dbReference>
<gene>
    <name evidence="13" type="ORF">GCM10009838_76700</name>
</gene>
<dbReference type="InterPro" id="IPR002355">
    <property type="entry name" value="Cu_oxidase_Cu_BS"/>
</dbReference>
<evidence type="ECO:0000256" key="9">
    <source>
        <dbReference type="ARBA" id="ARBA00048092"/>
    </source>
</evidence>
<dbReference type="Proteomes" id="UP001499854">
    <property type="component" value="Unassembled WGS sequence"/>
</dbReference>
<feature type="region of interest" description="Disordered" evidence="10">
    <location>
        <begin position="34"/>
        <end position="58"/>
    </location>
</feature>
<comment type="similarity">
    <text evidence="1">Belongs to the multicopper oxidase family.</text>
</comment>
<keyword evidence="3" id="KW-0479">Metal-binding</keyword>
<dbReference type="InterPro" id="IPR033138">
    <property type="entry name" value="Cu_oxidase_CS"/>
</dbReference>
<evidence type="ECO:0000256" key="4">
    <source>
        <dbReference type="ARBA" id="ARBA00023002"/>
    </source>
</evidence>
<dbReference type="PANTHER" id="PTHR48267">
    <property type="entry name" value="CUPREDOXIN SUPERFAMILY PROTEIN"/>
    <property type="match status" value="1"/>
</dbReference>
<evidence type="ECO:0000256" key="2">
    <source>
        <dbReference type="ARBA" id="ARBA00011245"/>
    </source>
</evidence>
<feature type="domain" description="Plastocyanin-like" evidence="11">
    <location>
        <begin position="365"/>
        <end position="476"/>
    </location>
</feature>
<dbReference type="InterPro" id="IPR011707">
    <property type="entry name" value="Cu-oxidase-like_N"/>
</dbReference>
<evidence type="ECO:0000259" key="12">
    <source>
        <dbReference type="Pfam" id="PF07732"/>
    </source>
</evidence>
<evidence type="ECO:0000256" key="8">
    <source>
        <dbReference type="ARBA" id="ARBA00043090"/>
    </source>
</evidence>
<dbReference type="Pfam" id="PF07732">
    <property type="entry name" value="Cu-oxidase_3"/>
    <property type="match status" value="1"/>
</dbReference>
<dbReference type="RefSeq" id="WP_344662111.1">
    <property type="nucleotide sequence ID" value="NZ_BAAAQM010000066.1"/>
</dbReference>
<protein>
    <recommendedName>
        <fullName evidence="6">Multicopper oxidase CueO</fullName>
        <ecNumber evidence="5">1.16.3.4</ecNumber>
    </recommendedName>
    <alternativeName>
        <fullName evidence="7">Copper efflux oxidase</fullName>
    </alternativeName>
    <alternativeName>
        <fullName evidence="8">Cuprous oxidase</fullName>
    </alternativeName>
</protein>
<dbReference type="EC" id="1.16.3.4" evidence="5"/>
<comment type="catalytic activity">
    <reaction evidence="9">
        <text>4 Cu(+) + O2 + 4 H(+) = 4 Cu(2+) + 2 H2O</text>
        <dbReference type="Rhea" id="RHEA:30083"/>
        <dbReference type="ChEBI" id="CHEBI:15377"/>
        <dbReference type="ChEBI" id="CHEBI:15378"/>
        <dbReference type="ChEBI" id="CHEBI:15379"/>
        <dbReference type="ChEBI" id="CHEBI:29036"/>
        <dbReference type="ChEBI" id="CHEBI:49552"/>
        <dbReference type="EC" id="1.16.3.4"/>
    </reaction>
    <physiologicalReaction direction="left-to-right" evidence="9">
        <dbReference type="Rhea" id="RHEA:30084"/>
    </physiologicalReaction>
</comment>
<proteinExistence type="inferred from homology"/>
<evidence type="ECO:0000313" key="14">
    <source>
        <dbReference type="Proteomes" id="UP001499854"/>
    </source>
</evidence>
<dbReference type="PANTHER" id="PTHR48267:SF1">
    <property type="entry name" value="BILIRUBIN OXIDASE"/>
    <property type="match status" value="1"/>
</dbReference>
<keyword evidence="4" id="KW-0560">Oxidoreductase</keyword>
<dbReference type="Gene3D" id="2.60.40.420">
    <property type="entry name" value="Cupredoxins - blue copper proteins"/>
    <property type="match status" value="3"/>
</dbReference>
<comment type="caution">
    <text evidence="13">The sequence shown here is derived from an EMBL/GenBank/DDBJ whole genome shotgun (WGS) entry which is preliminary data.</text>
</comment>
<dbReference type="SUPFAM" id="SSF49503">
    <property type="entry name" value="Cupredoxins"/>
    <property type="match status" value="3"/>
</dbReference>
<dbReference type="InterPro" id="IPR045087">
    <property type="entry name" value="Cu-oxidase_fam"/>
</dbReference>
<evidence type="ECO:0000259" key="11">
    <source>
        <dbReference type="Pfam" id="PF07731"/>
    </source>
</evidence>
<name>A0ABP5EMV5_9ACTN</name>
<evidence type="ECO:0000256" key="1">
    <source>
        <dbReference type="ARBA" id="ARBA00010609"/>
    </source>
</evidence>
<comment type="subunit">
    <text evidence="2">Monomer.</text>
</comment>
<evidence type="ECO:0000256" key="7">
    <source>
        <dbReference type="ARBA" id="ARBA00042896"/>
    </source>
</evidence>
<organism evidence="13 14">
    <name type="scientific">Catenulispora subtropica</name>
    <dbReference type="NCBI Taxonomy" id="450798"/>
    <lineage>
        <taxon>Bacteria</taxon>
        <taxon>Bacillati</taxon>
        <taxon>Actinomycetota</taxon>
        <taxon>Actinomycetes</taxon>
        <taxon>Catenulisporales</taxon>
        <taxon>Catenulisporaceae</taxon>
        <taxon>Catenulispora</taxon>
    </lineage>
</organism>
<evidence type="ECO:0000256" key="6">
    <source>
        <dbReference type="ARBA" id="ARBA00041027"/>
    </source>
</evidence>
<dbReference type="CDD" id="cd13890">
    <property type="entry name" value="CuRO_3_CueO_FtsP"/>
    <property type="match status" value="1"/>
</dbReference>
<dbReference type="PROSITE" id="PS00080">
    <property type="entry name" value="MULTICOPPER_OXIDASE2"/>
    <property type="match status" value="1"/>
</dbReference>
<dbReference type="InterPro" id="IPR011706">
    <property type="entry name" value="Cu-oxidase_C"/>
</dbReference>
<feature type="compositionally biased region" description="Low complexity" evidence="10">
    <location>
        <begin position="34"/>
        <end position="50"/>
    </location>
</feature>
<dbReference type="PROSITE" id="PS00079">
    <property type="entry name" value="MULTICOPPER_OXIDASE1"/>
    <property type="match status" value="1"/>
</dbReference>
<evidence type="ECO:0000256" key="3">
    <source>
        <dbReference type="ARBA" id="ARBA00022723"/>
    </source>
</evidence>
<dbReference type="EMBL" id="BAAAQM010000066">
    <property type="protein sequence ID" value="GAA1999870.1"/>
    <property type="molecule type" value="Genomic_DNA"/>
</dbReference>
<evidence type="ECO:0000313" key="13">
    <source>
        <dbReference type="EMBL" id="GAA1999870.1"/>
    </source>
</evidence>
<keyword evidence="14" id="KW-1185">Reference proteome</keyword>
<dbReference type="InterPro" id="IPR006311">
    <property type="entry name" value="TAT_signal"/>
</dbReference>
<dbReference type="PROSITE" id="PS51318">
    <property type="entry name" value="TAT"/>
    <property type="match status" value="1"/>
</dbReference>
<accession>A0ABP5EMV5</accession>
<evidence type="ECO:0000256" key="10">
    <source>
        <dbReference type="SAM" id="MobiDB-lite"/>
    </source>
</evidence>